<dbReference type="EMBL" id="JAAKDE010000044">
    <property type="protein sequence ID" value="MBA2134049.1"/>
    <property type="molecule type" value="Genomic_DNA"/>
</dbReference>
<dbReference type="NCBIfam" id="NF005995">
    <property type="entry name" value="PRK08119.1"/>
    <property type="match status" value="1"/>
</dbReference>
<protein>
    <submittedName>
        <fullName evidence="10">Flagellar motor switch phosphatase FliY</fullName>
    </submittedName>
</protein>
<feature type="domain" description="CheC-like protein" evidence="9">
    <location>
        <begin position="122"/>
        <end position="157"/>
    </location>
</feature>
<feature type="domain" description="CheC-like protein" evidence="9">
    <location>
        <begin position="25"/>
        <end position="61"/>
    </location>
</feature>
<keyword evidence="3" id="KW-1003">Cell membrane</keyword>
<feature type="compositionally biased region" description="Basic and acidic residues" evidence="7">
    <location>
        <begin position="234"/>
        <end position="245"/>
    </location>
</feature>
<organism evidence="10 11">
    <name type="scientific">Capillibacterium thermochitinicola</name>
    <dbReference type="NCBI Taxonomy" id="2699427"/>
    <lineage>
        <taxon>Bacteria</taxon>
        <taxon>Bacillati</taxon>
        <taxon>Bacillota</taxon>
        <taxon>Capillibacterium</taxon>
    </lineage>
</organism>
<dbReference type="PRINTS" id="PR00956">
    <property type="entry name" value="FLGMOTORFLIN"/>
</dbReference>
<name>A0A8J6I3N7_9FIRM</name>
<comment type="similarity">
    <text evidence="2">Belongs to the FliN/MopA/SpaO family.</text>
</comment>
<feature type="region of interest" description="Disordered" evidence="7">
    <location>
        <begin position="219"/>
        <end position="245"/>
    </location>
</feature>
<dbReference type="PANTHER" id="PTHR43484">
    <property type="match status" value="1"/>
</dbReference>
<dbReference type="CDD" id="cd17907">
    <property type="entry name" value="FliY_FliN-Y"/>
    <property type="match status" value="1"/>
</dbReference>
<evidence type="ECO:0000256" key="7">
    <source>
        <dbReference type="SAM" id="MobiDB-lite"/>
    </source>
</evidence>
<dbReference type="GO" id="GO:0071973">
    <property type="term" value="P:bacterial-type flagellum-dependent cell motility"/>
    <property type="evidence" value="ECO:0007669"/>
    <property type="project" value="InterPro"/>
</dbReference>
<keyword evidence="10" id="KW-0966">Cell projection</keyword>
<dbReference type="InterPro" id="IPR012826">
    <property type="entry name" value="FliN"/>
</dbReference>
<feature type="domain" description="Flagellar motor switch protein FliN-like C-terminal" evidence="8">
    <location>
        <begin position="269"/>
        <end position="339"/>
    </location>
</feature>
<dbReference type="GO" id="GO:0009425">
    <property type="term" value="C:bacterial-type flagellum basal body"/>
    <property type="evidence" value="ECO:0007669"/>
    <property type="project" value="InterPro"/>
</dbReference>
<evidence type="ECO:0000256" key="5">
    <source>
        <dbReference type="ARBA" id="ARBA00022779"/>
    </source>
</evidence>
<evidence type="ECO:0000256" key="3">
    <source>
        <dbReference type="ARBA" id="ARBA00022475"/>
    </source>
</evidence>
<keyword evidence="10" id="KW-0282">Flagellum</keyword>
<evidence type="ECO:0000313" key="11">
    <source>
        <dbReference type="Proteomes" id="UP000657177"/>
    </source>
</evidence>
<keyword evidence="5" id="KW-0283">Flagellar rotation</keyword>
<dbReference type="RefSeq" id="WP_181340512.1">
    <property type="nucleotide sequence ID" value="NZ_JAAKDE010000044.1"/>
</dbReference>
<proteinExistence type="inferred from homology"/>
<dbReference type="GO" id="GO:0016787">
    <property type="term" value="F:hydrolase activity"/>
    <property type="evidence" value="ECO:0007669"/>
    <property type="project" value="InterPro"/>
</dbReference>
<gene>
    <name evidence="10" type="primary">fliY</name>
    <name evidence="10" type="ORF">G5B42_10965</name>
</gene>
<dbReference type="InterPro" id="IPR001543">
    <property type="entry name" value="FliN-like_C"/>
</dbReference>
<keyword evidence="10" id="KW-0969">Cilium</keyword>
<dbReference type="Gene3D" id="3.40.1550.10">
    <property type="entry name" value="CheC-like"/>
    <property type="match status" value="1"/>
</dbReference>
<accession>A0A8J6I3N7</accession>
<dbReference type="InterPro" id="IPR001172">
    <property type="entry name" value="FliN_T3SS_HrcQb"/>
</dbReference>
<evidence type="ECO:0000256" key="2">
    <source>
        <dbReference type="ARBA" id="ARBA00009226"/>
    </source>
</evidence>
<dbReference type="InterPro" id="IPR036429">
    <property type="entry name" value="SpoA-like_sf"/>
</dbReference>
<comment type="caution">
    <text evidence="10">The sequence shown here is derived from an EMBL/GenBank/DDBJ whole genome shotgun (WGS) entry which is preliminary data.</text>
</comment>
<comment type="subcellular location">
    <subcellularLocation>
        <location evidence="1">Cell membrane</location>
        <topology evidence="1">Peripheral membrane protein</topology>
        <orientation evidence="1">Cytoplasmic side</orientation>
    </subcellularLocation>
</comment>
<dbReference type="SUPFAM" id="SSF101801">
    <property type="entry name" value="Surface presentation of antigens (SPOA)"/>
    <property type="match status" value="1"/>
</dbReference>
<evidence type="ECO:0000259" key="9">
    <source>
        <dbReference type="Pfam" id="PF04509"/>
    </source>
</evidence>
<dbReference type="PANTHER" id="PTHR43484:SF1">
    <property type="entry name" value="FLAGELLAR MOTOR SWITCH PROTEIN FLIN"/>
    <property type="match status" value="1"/>
</dbReference>
<evidence type="ECO:0000256" key="4">
    <source>
        <dbReference type="ARBA" id="ARBA00022500"/>
    </source>
</evidence>
<evidence type="ECO:0000256" key="1">
    <source>
        <dbReference type="ARBA" id="ARBA00004413"/>
    </source>
</evidence>
<dbReference type="SUPFAM" id="SSF103039">
    <property type="entry name" value="CheC-like"/>
    <property type="match status" value="1"/>
</dbReference>
<keyword evidence="11" id="KW-1185">Reference proteome</keyword>
<evidence type="ECO:0000313" key="10">
    <source>
        <dbReference type="EMBL" id="MBA2134049.1"/>
    </source>
</evidence>
<dbReference type="NCBIfam" id="TIGR02480">
    <property type="entry name" value="fliN"/>
    <property type="match status" value="1"/>
</dbReference>
<keyword evidence="6" id="KW-0472">Membrane</keyword>
<dbReference type="Gene3D" id="2.30.330.10">
    <property type="entry name" value="SpoA-like"/>
    <property type="match status" value="1"/>
</dbReference>
<dbReference type="Pfam" id="PF01052">
    <property type="entry name" value="FliMN_C"/>
    <property type="match status" value="1"/>
</dbReference>
<dbReference type="GO" id="GO:0006935">
    <property type="term" value="P:chemotaxis"/>
    <property type="evidence" value="ECO:0007669"/>
    <property type="project" value="UniProtKB-KW"/>
</dbReference>
<dbReference type="InterPro" id="IPR051469">
    <property type="entry name" value="FliN/MopA/SpaO"/>
</dbReference>
<dbReference type="Proteomes" id="UP000657177">
    <property type="component" value="Unassembled WGS sequence"/>
</dbReference>
<keyword evidence="4" id="KW-0145">Chemotaxis</keyword>
<dbReference type="InterPro" id="IPR007597">
    <property type="entry name" value="CheC"/>
</dbReference>
<dbReference type="InterPro" id="IPR028976">
    <property type="entry name" value="CheC-like_sf"/>
</dbReference>
<dbReference type="AlphaFoldDB" id="A0A8J6I3N7"/>
<evidence type="ECO:0000259" key="8">
    <source>
        <dbReference type="Pfam" id="PF01052"/>
    </source>
</evidence>
<evidence type="ECO:0000256" key="6">
    <source>
        <dbReference type="ARBA" id="ARBA00023136"/>
    </source>
</evidence>
<dbReference type="Pfam" id="PF04509">
    <property type="entry name" value="CheC"/>
    <property type="match status" value="2"/>
</dbReference>
<reference evidence="10" key="1">
    <citation type="submission" date="2020-06" db="EMBL/GenBank/DDBJ databases">
        <title>Novel chitinolytic bacterium.</title>
        <authorList>
            <person name="Ungkulpasvich U."/>
            <person name="Kosugi A."/>
            <person name="Uke A."/>
        </authorList>
    </citation>
    <scope>NUCLEOTIDE SEQUENCE</scope>
    <source>
        <strain evidence="10">UUS1-1</strain>
    </source>
</reference>
<dbReference type="GO" id="GO:0005886">
    <property type="term" value="C:plasma membrane"/>
    <property type="evidence" value="ECO:0007669"/>
    <property type="project" value="UniProtKB-SubCell"/>
</dbReference>
<sequence>MSNEMLSQEEINALLNEETAELTPMERDALGEIGNISFGSGATALSLLLNRRVELNTPSVELSELSELIRKYPKPCLAAEVDYTTGLKGTNLLLIQMHDAAVIADLMLGGDGTSPNTNLGEMEISAIAEAMNQMIGKASTSMSSLFDLRVEIAPPRTRILSMKNLDEFSAQFIKDNLVAVVYFRLVIEGLVDSQIMLVIPYLFAREMAKTLINANEQEPIEEKMAEQPKTNRKKPLDREKPKADGSVRPVQFRTLESAPLMDGPSNLDLLLDVPLELSVELGSTKMRIKEILELGIGSVIELDRLAGELVDILVNGKLIAKGEVVVIDENFGVKITDIVSPFERVNNLQ</sequence>
<dbReference type="GO" id="GO:0003774">
    <property type="term" value="F:cytoskeletal motor activity"/>
    <property type="evidence" value="ECO:0007669"/>
    <property type="project" value="InterPro"/>
</dbReference>